<dbReference type="FunFam" id="3.30.70.270:FF:000001">
    <property type="entry name" value="Diguanylate cyclase domain protein"/>
    <property type="match status" value="1"/>
</dbReference>
<accession>A0A061JN74</accession>
<comment type="catalytic activity">
    <reaction evidence="4">
        <text>2 GTP = 3',3'-c-di-GMP + 2 diphosphate</text>
        <dbReference type="Rhea" id="RHEA:24898"/>
        <dbReference type="ChEBI" id="CHEBI:33019"/>
        <dbReference type="ChEBI" id="CHEBI:37565"/>
        <dbReference type="ChEBI" id="CHEBI:58805"/>
        <dbReference type="EC" id="2.7.7.65"/>
    </reaction>
</comment>
<dbReference type="GO" id="GO:0005886">
    <property type="term" value="C:plasma membrane"/>
    <property type="evidence" value="ECO:0007669"/>
    <property type="project" value="UniProtKB-SubCell"/>
</dbReference>
<dbReference type="AlphaFoldDB" id="A0A061JN74"/>
<dbReference type="PANTHER" id="PTHR45138">
    <property type="entry name" value="REGULATORY COMPONENTS OF SENSORY TRANSDUCTION SYSTEM"/>
    <property type="match status" value="1"/>
</dbReference>
<evidence type="ECO:0000256" key="5">
    <source>
        <dbReference type="SAM" id="Phobius"/>
    </source>
</evidence>
<feature type="transmembrane region" description="Helical" evidence="5">
    <location>
        <begin position="138"/>
        <end position="169"/>
    </location>
</feature>
<comment type="subcellular location">
    <subcellularLocation>
        <location evidence="2">Cell inner membrane</location>
    </subcellularLocation>
</comment>
<dbReference type="PANTHER" id="PTHR45138:SF9">
    <property type="entry name" value="DIGUANYLATE CYCLASE DGCM-RELATED"/>
    <property type="match status" value="1"/>
</dbReference>
<dbReference type="EC" id="2.7.7.65" evidence="3"/>
<dbReference type="eggNOG" id="COG3706">
    <property type="taxonomic scope" value="Bacteria"/>
</dbReference>
<dbReference type="CDD" id="cd01949">
    <property type="entry name" value="GGDEF"/>
    <property type="match status" value="1"/>
</dbReference>
<dbReference type="SMART" id="SM00267">
    <property type="entry name" value="GGDEF"/>
    <property type="match status" value="1"/>
</dbReference>
<dbReference type="InterPro" id="IPR000160">
    <property type="entry name" value="GGDEF_dom"/>
</dbReference>
<comment type="cofactor">
    <cofactor evidence="1">
        <name>Mg(2+)</name>
        <dbReference type="ChEBI" id="CHEBI:18420"/>
    </cofactor>
</comment>
<dbReference type="InterPro" id="IPR043128">
    <property type="entry name" value="Rev_trsase/Diguanyl_cyclase"/>
</dbReference>
<keyword evidence="5" id="KW-0812">Transmembrane</keyword>
<keyword evidence="5" id="KW-1133">Transmembrane helix</keyword>
<evidence type="ECO:0000256" key="2">
    <source>
        <dbReference type="ARBA" id="ARBA00004533"/>
    </source>
</evidence>
<dbReference type="EMBL" id="AMCZ02000034">
    <property type="protein sequence ID" value="EWC39644.1"/>
    <property type="molecule type" value="Genomic_DNA"/>
</dbReference>
<dbReference type="HOGENOM" id="CLU_784967_0_0_6"/>
<keyword evidence="5" id="KW-0472">Membrane</keyword>
<dbReference type="Gene3D" id="3.30.70.270">
    <property type="match status" value="1"/>
</dbReference>
<dbReference type="Proteomes" id="UP000026923">
    <property type="component" value="Unassembled WGS sequence"/>
</dbReference>
<evidence type="ECO:0000256" key="3">
    <source>
        <dbReference type="ARBA" id="ARBA00012528"/>
    </source>
</evidence>
<evidence type="ECO:0000259" key="6">
    <source>
        <dbReference type="PROSITE" id="PS50887"/>
    </source>
</evidence>
<evidence type="ECO:0000313" key="7">
    <source>
        <dbReference type="EMBL" id="EWC39644.1"/>
    </source>
</evidence>
<evidence type="ECO:0000256" key="4">
    <source>
        <dbReference type="ARBA" id="ARBA00034247"/>
    </source>
</evidence>
<dbReference type="Pfam" id="PF00990">
    <property type="entry name" value="GGDEF"/>
    <property type="match status" value="1"/>
</dbReference>
<evidence type="ECO:0000313" key="8">
    <source>
        <dbReference type="Proteomes" id="UP000026923"/>
    </source>
</evidence>
<sequence length="353" mass="40190">MLGLPAQQIDLDVVTNRFGAYFSHPIIEDSSAGDLPAHMLGTLVIKESLNLPLIGISKKEIATLQNGKTTALTLLMGPEGTVAASNADDWVGKILPADIHADNMQIWEHEGTRYKIARVTLTDFPGWQLIRLQPSVSWVGHVLAPLLTLAGGLYLAMLCAVFLAMFRLYRRVTVWIRKREISHIRLRRSHQRYRRLSYRDALTGIHNRRAYENDLTREMQRSERYEHPLTIALLDIDFFKKINDQYGHDTGDRVLKHFAKLIQKNIRDTDSAYRFGGEEFIIILPETNLKAANAVITRIQSSLLEGDNEIPYTFSCGISLHQPKDTAEQLFERADELLYQVKENGRNGIRLQS</sequence>
<comment type="caution">
    <text evidence="7">The sequence shown here is derived from an EMBL/GenBank/DDBJ whole genome shotgun (WGS) entry which is preliminary data.</text>
</comment>
<organism evidence="7 8">
    <name type="scientific">Stutzerimonas stutzeri KOS6</name>
    <dbReference type="NCBI Taxonomy" id="1218352"/>
    <lineage>
        <taxon>Bacteria</taxon>
        <taxon>Pseudomonadati</taxon>
        <taxon>Pseudomonadota</taxon>
        <taxon>Gammaproteobacteria</taxon>
        <taxon>Pseudomonadales</taxon>
        <taxon>Pseudomonadaceae</taxon>
        <taxon>Stutzerimonas</taxon>
    </lineage>
</organism>
<dbReference type="SUPFAM" id="SSF55073">
    <property type="entry name" value="Nucleotide cyclase"/>
    <property type="match status" value="1"/>
</dbReference>
<feature type="domain" description="GGDEF" evidence="6">
    <location>
        <begin position="227"/>
        <end position="353"/>
    </location>
</feature>
<dbReference type="PROSITE" id="PS50887">
    <property type="entry name" value="GGDEF"/>
    <property type="match status" value="1"/>
</dbReference>
<dbReference type="InterPro" id="IPR050469">
    <property type="entry name" value="Diguanylate_Cyclase"/>
</dbReference>
<gene>
    <name evidence="7" type="ORF">B597_019320</name>
</gene>
<dbReference type="GO" id="GO:0052621">
    <property type="term" value="F:diguanylate cyclase activity"/>
    <property type="evidence" value="ECO:0007669"/>
    <property type="project" value="UniProtKB-EC"/>
</dbReference>
<reference evidence="7 8" key="1">
    <citation type="journal article" date="2013" name="Genome Announc.">
        <title>Draft Genome of the Nitrogen-Fixing Bacterium Pseudomonas stutzeri Strain KOS6 Isolated from Industrial Hydrocarbon Sludge.</title>
        <authorList>
            <person name="Grigoryeva T.V."/>
            <person name="Laikov A.V."/>
            <person name="Naumova R.P."/>
            <person name="Manolov A.I."/>
            <person name="Larin A.K."/>
            <person name="Karpova I.Y."/>
            <person name="Semashko T.A."/>
            <person name="Alexeev D.G."/>
            <person name="Kostryukova E.S."/>
            <person name="Muller R."/>
            <person name="Govorun V.M."/>
        </authorList>
    </citation>
    <scope>NUCLEOTIDE SEQUENCE [LARGE SCALE GENOMIC DNA]</scope>
    <source>
        <strain evidence="7 8">KOS6</strain>
    </source>
</reference>
<dbReference type="NCBIfam" id="TIGR00254">
    <property type="entry name" value="GGDEF"/>
    <property type="match status" value="1"/>
</dbReference>
<dbReference type="InterPro" id="IPR029787">
    <property type="entry name" value="Nucleotide_cyclase"/>
</dbReference>
<proteinExistence type="predicted"/>
<evidence type="ECO:0000256" key="1">
    <source>
        <dbReference type="ARBA" id="ARBA00001946"/>
    </source>
</evidence>
<name>A0A061JN74_STUST</name>
<protein>
    <recommendedName>
        <fullName evidence="3">diguanylate cyclase</fullName>
        <ecNumber evidence="3">2.7.7.65</ecNumber>
    </recommendedName>
</protein>